<feature type="transmembrane region" description="Helical" evidence="2">
    <location>
        <begin position="302"/>
        <end position="323"/>
    </location>
</feature>
<sequence>MSTTRTHPLRLILAAAQPIVFGWAIAVVLGIFAYTLMADSPALGTTSWQDVASVTTGWWLTAFGGTLHFDGVGISLPPLLITLLTYAATLGLVRRLPVKDWIDVCVPTGSAAAVTALLGLAAPAGSVSWPASIGTAAVVLLAVATSKNRTDWFGRGFFTSVAGRAIYDGMILARRALTIGLIIGVLVFVTATVLGWSEIVKINGYYIVAWHSNLMMWLFQLAYLPVLVLWGFAFVLGAGFAVGSGTVFSALGVASAPLPAIPLLGALPQPGPGYPWLLAVVALVLLLAGIRQARAFPDLKEVLVTGGIHLAVLGAAGALLAFLSQGSIGPDRMAATGPGMLRMMAMTIVILGIPFLAGMILGHRTSIAAYRDWAKRGVAAVKNLRKSDIPQEDTTAAHTSSEADSHLQVVEPEPELPDDPHATTAVTAQTAPESGKDGS</sequence>
<accession>A0ABS2TE86</accession>
<feature type="transmembrane region" description="Helical" evidence="2">
    <location>
        <begin position="217"/>
        <end position="240"/>
    </location>
</feature>
<feature type="transmembrane region" description="Helical" evidence="2">
    <location>
        <begin position="101"/>
        <end position="121"/>
    </location>
</feature>
<evidence type="ECO:0008006" key="5">
    <source>
        <dbReference type="Google" id="ProtNLM"/>
    </source>
</evidence>
<dbReference type="Proteomes" id="UP000705983">
    <property type="component" value="Unassembled WGS sequence"/>
</dbReference>
<evidence type="ECO:0000256" key="2">
    <source>
        <dbReference type="SAM" id="Phobius"/>
    </source>
</evidence>
<feature type="compositionally biased region" description="Polar residues" evidence="1">
    <location>
        <begin position="392"/>
        <end position="402"/>
    </location>
</feature>
<proteinExistence type="predicted"/>
<evidence type="ECO:0000256" key="1">
    <source>
        <dbReference type="SAM" id="MobiDB-lite"/>
    </source>
</evidence>
<keyword evidence="2" id="KW-0812">Transmembrane</keyword>
<feature type="transmembrane region" description="Helical" evidence="2">
    <location>
        <begin position="12"/>
        <end position="37"/>
    </location>
</feature>
<dbReference type="InterPro" id="IPR045931">
    <property type="entry name" value="DUF6350"/>
</dbReference>
<organism evidence="3 4">
    <name type="scientific">Flaviflexus equikiangi</name>
    <dbReference type="NCBI Taxonomy" id="2758573"/>
    <lineage>
        <taxon>Bacteria</taxon>
        <taxon>Bacillati</taxon>
        <taxon>Actinomycetota</taxon>
        <taxon>Actinomycetes</taxon>
        <taxon>Actinomycetales</taxon>
        <taxon>Actinomycetaceae</taxon>
        <taxon>Flaviflexus</taxon>
    </lineage>
</organism>
<feature type="transmembrane region" description="Helical" evidence="2">
    <location>
        <begin position="176"/>
        <end position="197"/>
    </location>
</feature>
<keyword evidence="4" id="KW-1185">Reference proteome</keyword>
<feature type="region of interest" description="Disordered" evidence="1">
    <location>
        <begin position="389"/>
        <end position="439"/>
    </location>
</feature>
<feature type="transmembrane region" description="Helical" evidence="2">
    <location>
        <begin position="127"/>
        <end position="145"/>
    </location>
</feature>
<name>A0ABS2TE86_9ACTO</name>
<dbReference type="RefSeq" id="WP_187996322.1">
    <property type="nucleotide sequence ID" value="NZ_JACEXG010000002.1"/>
</dbReference>
<feature type="transmembrane region" description="Helical" evidence="2">
    <location>
        <begin position="273"/>
        <end position="290"/>
    </location>
</feature>
<evidence type="ECO:0000313" key="3">
    <source>
        <dbReference type="EMBL" id="MBM9432968.1"/>
    </source>
</evidence>
<keyword evidence="2" id="KW-1133">Transmembrane helix</keyword>
<comment type="caution">
    <text evidence="3">The sequence shown here is derived from an EMBL/GenBank/DDBJ whole genome shotgun (WGS) entry which is preliminary data.</text>
</comment>
<gene>
    <name evidence="3" type="ORF">JVW63_04545</name>
</gene>
<dbReference type="Pfam" id="PF19877">
    <property type="entry name" value="DUF6350"/>
    <property type="match status" value="1"/>
</dbReference>
<keyword evidence="2" id="KW-0472">Membrane</keyword>
<evidence type="ECO:0000313" key="4">
    <source>
        <dbReference type="Proteomes" id="UP000705983"/>
    </source>
</evidence>
<feature type="transmembrane region" description="Helical" evidence="2">
    <location>
        <begin position="343"/>
        <end position="361"/>
    </location>
</feature>
<dbReference type="EMBL" id="JAFFJS010000002">
    <property type="protein sequence ID" value="MBM9432968.1"/>
    <property type="molecule type" value="Genomic_DNA"/>
</dbReference>
<protein>
    <recommendedName>
        <fullName evidence="5">Integral membrane protein</fullName>
    </recommendedName>
</protein>
<feature type="transmembrane region" description="Helical" evidence="2">
    <location>
        <begin position="247"/>
        <end position="267"/>
    </location>
</feature>
<feature type="transmembrane region" description="Helical" evidence="2">
    <location>
        <begin position="57"/>
        <end position="89"/>
    </location>
</feature>
<reference evidence="4" key="1">
    <citation type="submission" date="2021-02" db="EMBL/GenBank/DDBJ databases">
        <title>Leucobacter sp. CX169.</title>
        <authorList>
            <person name="Cheng Y."/>
        </authorList>
    </citation>
    <scope>NUCLEOTIDE SEQUENCE [LARGE SCALE GENOMIC DNA]</scope>
    <source>
        <strain evidence="4">JY899</strain>
    </source>
</reference>